<sequence>MSLKSFSFGSLTVLATLILTITPIPFSEIYFLESVAAQTTKDRKAEADRLIQQGLQLYRTSRYREAIQVFDSALGIYREIKDRNGEATSLLGLGLQYDNLGQYQKAIDFYQQSLAIQKQIGDRNGEATSLNNLGLAYNYLGQYQKAIDFYQQSLAIKKQIGDRNGEATSLNNLGLAYNYLGQYQKAIDFYQQSLAIKKQIGDRNGEATSLNNLGLAYNKLGQYQKAIDFYQQSLAIQKQIGDRNGEATSLSNLGKAYSYLGQYQKAIDLHQQSLAIRKQIGDRNGEAVSLGSLGFAYNYLGQYQKAIDFFQQSLAIQKQIGDRNGEATLLNNLGEVYRSFGQYQRAINFYQQSLTIKKQIGDRIGKAQSFNNLGAAYINLGQYQKAIDFFQQSLATFKQIGDHNGEARSLNNLGLAYNNLGQYQKAIDFYQQSLATFKQIGDRNGEATSLNNLGLAYNNLGQYQKAIDFYQQSLVIFKQIGDRSTEGITLSNLGYLFAQQKQPELAILFYKQSVNVRETIRKDITGLSQTEQKSYLATIEKDYRALADLLLKQDRILEAQQILDLLKVQELSDYFRSAEVGDSAKKADYQLPEQNIIALGNELAKLQQLDTLTKEQEQRLAYLTNQESDRNAQFNAFLNSPEVQKQIKQLTLEKAKNVDLEEYNRLRASLAEIKNAVVFYPLILEDRLELILITANTAPIRKTVKIKREDLNKDISDFLSNLRDPSSADVQADGQKLYNYLLKPFEKELKDANIQTIIYSPDGQLRYIPIAALHDGNQWLIERYRINNITASSLTNLRPRTYKPPKVLAAAATNSQNIKLGDRSIPFGALPATKTEVEAIATLLPNTTTFIDQQFNKAATVPNMQRNNIVHLATHGYFAIGKPEDSFIVFGDGDKATISDIGNWSLTNVALVVLSACETAIGGKLGNGIEILGLGYQIQNRGAGAAIASLWKVSDNGTSELMQALYKNLSQKNISSSEALRQAQIAMIRSNKKGNSSDRAGVRIVGTVPTNQETQLSHPFYWSAFILIGNGL</sequence>
<dbReference type="PANTHER" id="PTHR10098">
    <property type="entry name" value="RAPSYN-RELATED"/>
    <property type="match status" value="1"/>
</dbReference>
<feature type="repeat" description="TPR" evidence="1">
    <location>
        <begin position="327"/>
        <end position="360"/>
    </location>
</feature>
<dbReference type="InterPro" id="IPR011990">
    <property type="entry name" value="TPR-like_helical_dom_sf"/>
</dbReference>
<dbReference type="Pfam" id="PF13424">
    <property type="entry name" value="TPR_12"/>
    <property type="match status" value="6"/>
</dbReference>
<accession>A0ABR8CEQ1</accession>
<dbReference type="Proteomes" id="UP000618445">
    <property type="component" value="Unassembled WGS sequence"/>
</dbReference>
<dbReference type="PANTHER" id="PTHR10098:SF108">
    <property type="entry name" value="TETRATRICOPEPTIDE REPEAT PROTEIN 28"/>
    <property type="match status" value="1"/>
</dbReference>
<protein>
    <submittedName>
        <fullName evidence="3">Tetratricopeptide repeat protein</fullName>
    </submittedName>
</protein>
<feature type="repeat" description="TPR" evidence="1">
    <location>
        <begin position="167"/>
        <end position="200"/>
    </location>
</feature>
<evidence type="ECO:0000313" key="3">
    <source>
        <dbReference type="EMBL" id="MBD2319076.1"/>
    </source>
</evidence>
<proteinExistence type="predicted"/>
<name>A0ABR8CEQ1_9CYAN</name>
<dbReference type="RefSeq" id="WP_190580693.1">
    <property type="nucleotide sequence ID" value="NZ_CAWPQU010000036.1"/>
</dbReference>
<feature type="repeat" description="TPR" evidence="1">
    <location>
        <begin position="367"/>
        <end position="400"/>
    </location>
</feature>
<dbReference type="Gene3D" id="1.25.40.10">
    <property type="entry name" value="Tetratricopeptide repeat domain"/>
    <property type="match status" value="3"/>
</dbReference>
<evidence type="ECO:0000256" key="1">
    <source>
        <dbReference type="PROSITE-ProRule" id="PRU00339"/>
    </source>
</evidence>
<reference evidence="3 4" key="1">
    <citation type="journal article" date="2020" name="ISME J.">
        <title>Comparative genomics reveals insights into cyanobacterial evolution and habitat adaptation.</title>
        <authorList>
            <person name="Chen M.Y."/>
            <person name="Teng W.K."/>
            <person name="Zhao L."/>
            <person name="Hu C.X."/>
            <person name="Zhou Y.K."/>
            <person name="Han B.P."/>
            <person name="Song L.R."/>
            <person name="Shu W.S."/>
        </authorList>
    </citation>
    <scope>NUCLEOTIDE SEQUENCE [LARGE SCALE GENOMIC DNA]</scope>
    <source>
        <strain evidence="3 4">FACHB-1050</strain>
    </source>
</reference>
<feature type="domain" description="CHAT" evidence="2">
    <location>
        <begin position="732"/>
        <end position="1030"/>
    </location>
</feature>
<dbReference type="PROSITE" id="PS50293">
    <property type="entry name" value="TPR_REGION"/>
    <property type="match status" value="7"/>
</dbReference>
<feature type="repeat" description="TPR" evidence="1">
    <location>
        <begin position="447"/>
        <end position="480"/>
    </location>
</feature>
<feature type="repeat" description="TPR" evidence="1">
    <location>
        <begin position="207"/>
        <end position="240"/>
    </location>
</feature>
<dbReference type="SMART" id="SM00028">
    <property type="entry name" value="TPR"/>
    <property type="match status" value="12"/>
</dbReference>
<comment type="caution">
    <text evidence="3">The sequence shown here is derived from an EMBL/GenBank/DDBJ whole genome shotgun (WGS) entry which is preliminary data.</text>
</comment>
<dbReference type="InterPro" id="IPR024983">
    <property type="entry name" value="CHAT_dom"/>
</dbReference>
<feature type="repeat" description="TPR" evidence="1">
    <location>
        <begin position="247"/>
        <end position="280"/>
    </location>
</feature>
<feature type="repeat" description="TPR" evidence="1">
    <location>
        <begin position="87"/>
        <end position="120"/>
    </location>
</feature>
<feature type="repeat" description="TPR" evidence="1">
    <location>
        <begin position="287"/>
        <end position="320"/>
    </location>
</feature>
<keyword evidence="4" id="KW-1185">Reference proteome</keyword>
<gene>
    <name evidence="3" type="ORF">H6G05_19805</name>
</gene>
<organism evidence="3 4">
    <name type="scientific">Phormidium tenue FACHB-1050</name>
    <dbReference type="NCBI Taxonomy" id="2692857"/>
    <lineage>
        <taxon>Bacteria</taxon>
        <taxon>Bacillati</taxon>
        <taxon>Cyanobacteriota</taxon>
        <taxon>Cyanophyceae</taxon>
        <taxon>Oscillatoriophycideae</taxon>
        <taxon>Oscillatoriales</taxon>
        <taxon>Oscillatoriaceae</taxon>
        <taxon>Phormidium</taxon>
    </lineage>
</organism>
<evidence type="ECO:0000313" key="4">
    <source>
        <dbReference type="Proteomes" id="UP000618445"/>
    </source>
</evidence>
<feature type="repeat" description="TPR" evidence="1">
    <location>
        <begin position="127"/>
        <end position="160"/>
    </location>
</feature>
<dbReference type="PROSITE" id="PS50005">
    <property type="entry name" value="TPR"/>
    <property type="match status" value="10"/>
</dbReference>
<keyword evidence="1" id="KW-0802">TPR repeat</keyword>
<dbReference type="InterPro" id="IPR019734">
    <property type="entry name" value="TPR_rpt"/>
</dbReference>
<dbReference type="SUPFAM" id="SSF48452">
    <property type="entry name" value="TPR-like"/>
    <property type="match status" value="3"/>
</dbReference>
<evidence type="ECO:0000259" key="2">
    <source>
        <dbReference type="Pfam" id="PF12770"/>
    </source>
</evidence>
<feature type="repeat" description="TPR" evidence="1">
    <location>
        <begin position="407"/>
        <end position="440"/>
    </location>
</feature>
<dbReference type="EMBL" id="JACJQY010000041">
    <property type="protein sequence ID" value="MBD2319076.1"/>
    <property type="molecule type" value="Genomic_DNA"/>
</dbReference>
<dbReference type="Pfam" id="PF12770">
    <property type="entry name" value="CHAT"/>
    <property type="match status" value="1"/>
</dbReference>